<organism evidence="2 3">
    <name type="scientific">Tilletia horrida</name>
    <dbReference type="NCBI Taxonomy" id="155126"/>
    <lineage>
        <taxon>Eukaryota</taxon>
        <taxon>Fungi</taxon>
        <taxon>Dikarya</taxon>
        <taxon>Basidiomycota</taxon>
        <taxon>Ustilaginomycotina</taxon>
        <taxon>Exobasidiomycetes</taxon>
        <taxon>Tilletiales</taxon>
        <taxon>Tilletiaceae</taxon>
        <taxon>Tilletia</taxon>
    </lineage>
</organism>
<gene>
    <name evidence="2" type="ORF">OC842_007799</name>
</gene>
<evidence type="ECO:0000313" key="2">
    <source>
        <dbReference type="EMBL" id="KAK0518423.1"/>
    </source>
</evidence>
<feature type="compositionally biased region" description="Polar residues" evidence="1">
    <location>
        <begin position="57"/>
        <end position="67"/>
    </location>
</feature>
<name>A0AAN6G5G9_9BASI</name>
<dbReference type="Proteomes" id="UP001176521">
    <property type="component" value="Unassembled WGS sequence"/>
</dbReference>
<evidence type="ECO:0000256" key="1">
    <source>
        <dbReference type="SAM" id="MobiDB-lite"/>
    </source>
</evidence>
<dbReference type="EMBL" id="JAPDMQ010001295">
    <property type="protein sequence ID" value="KAK0518423.1"/>
    <property type="molecule type" value="Genomic_DNA"/>
</dbReference>
<accession>A0AAN6G5G9</accession>
<keyword evidence="3" id="KW-1185">Reference proteome</keyword>
<proteinExistence type="predicted"/>
<evidence type="ECO:0000313" key="3">
    <source>
        <dbReference type="Proteomes" id="UP001176521"/>
    </source>
</evidence>
<dbReference type="AlphaFoldDB" id="A0AAN6G5G9"/>
<feature type="region of interest" description="Disordered" evidence="1">
    <location>
        <begin position="47"/>
        <end position="100"/>
    </location>
</feature>
<sequence>MVECLIRRLTVLDGNHTSLLQSIGATPTKANSRGTLLKEMKAAKKARASATTGATDIESSTADTASSCPPAPKAERAGIVAITPPSPTPAHQTRKRGRLD</sequence>
<protein>
    <submittedName>
        <fullName evidence="2">Uncharacterized protein</fullName>
    </submittedName>
</protein>
<reference evidence="2" key="1">
    <citation type="journal article" date="2023" name="PhytoFront">
        <title>Draft Genome Resources of Seven Strains of Tilletia horrida, Causal Agent of Kernel Smut of Rice.</title>
        <authorList>
            <person name="Khanal S."/>
            <person name="Antony Babu S."/>
            <person name="Zhou X.G."/>
        </authorList>
    </citation>
    <scope>NUCLEOTIDE SEQUENCE</scope>
    <source>
        <strain evidence="2">TX3</strain>
    </source>
</reference>
<comment type="caution">
    <text evidence="2">The sequence shown here is derived from an EMBL/GenBank/DDBJ whole genome shotgun (WGS) entry which is preliminary data.</text>
</comment>